<organism evidence="1 2">
    <name type="scientific">Pseudonocardia eucalypti</name>
    <dbReference type="NCBI Taxonomy" id="648755"/>
    <lineage>
        <taxon>Bacteria</taxon>
        <taxon>Bacillati</taxon>
        <taxon>Actinomycetota</taxon>
        <taxon>Actinomycetes</taxon>
        <taxon>Pseudonocardiales</taxon>
        <taxon>Pseudonocardiaceae</taxon>
        <taxon>Pseudonocardia</taxon>
    </lineage>
</organism>
<comment type="caution">
    <text evidence="1">The sequence shown here is derived from an EMBL/GenBank/DDBJ whole genome shotgun (WGS) entry which is preliminary data.</text>
</comment>
<accession>A0ABP9PNV9</accession>
<keyword evidence="2" id="KW-1185">Reference proteome</keyword>
<name>A0ABP9PNV9_9PSEU</name>
<evidence type="ECO:0008006" key="3">
    <source>
        <dbReference type="Google" id="ProtNLM"/>
    </source>
</evidence>
<evidence type="ECO:0000313" key="1">
    <source>
        <dbReference type="EMBL" id="GAA5147372.1"/>
    </source>
</evidence>
<proteinExistence type="predicted"/>
<gene>
    <name evidence="1" type="ORF">GCM10023321_08200</name>
</gene>
<dbReference type="Proteomes" id="UP001428817">
    <property type="component" value="Unassembled WGS sequence"/>
</dbReference>
<evidence type="ECO:0000313" key="2">
    <source>
        <dbReference type="Proteomes" id="UP001428817"/>
    </source>
</evidence>
<protein>
    <recommendedName>
        <fullName evidence="3">ATP-binding protein</fullName>
    </recommendedName>
</protein>
<reference evidence="2" key="1">
    <citation type="journal article" date="2019" name="Int. J. Syst. Evol. Microbiol.">
        <title>The Global Catalogue of Microorganisms (GCM) 10K type strain sequencing project: providing services to taxonomists for standard genome sequencing and annotation.</title>
        <authorList>
            <consortium name="The Broad Institute Genomics Platform"/>
            <consortium name="The Broad Institute Genome Sequencing Center for Infectious Disease"/>
            <person name="Wu L."/>
            <person name="Ma J."/>
        </authorList>
    </citation>
    <scope>NUCLEOTIDE SEQUENCE [LARGE SCALE GENOMIC DNA]</scope>
    <source>
        <strain evidence="2">JCM 18303</strain>
    </source>
</reference>
<dbReference type="EMBL" id="BAABJP010000002">
    <property type="protein sequence ID" value="GAA5147372.1"/>
    <property type="molecule type" value="Genomic_DNA"/>
</dbReference>
<sequence>MVPLPENRWSHHWQTLVPSPWQNQNSAGPIVMAADITLAGRRAATPATPCSVMSTKKSGRTRGPASALAWAQSALRSNGGGLVIAGVDRQLCSEPHGAVIELRALPGWRDDWSAR</sequence>